<evidence type="ECO:0000256" key="6">
    <source>
        <dbReference type="RuleBase" id="RU367022"/>
    </source>
</evidence>
<proteinExistence type="inferred from homology"/>
<dbReference type="PANTHER" id="PTHR12483">
    <property type="entry name" value="SOLUTE CARRIER FAMILY 31 COPPER TRANSPORTERS"/>
    <property type="match status" value="1"/>
</dbReference>
<protein>
    <recommendedName>
        <fullName evidence="6">Copper transport protein</fullName>
    </recommendedName>
</protein>
<dbReference type="InterPro" id="IPR007274">
    <property type="entry name" value="Cop_transporter"/>
</dbReference>
<keyword evidence="9" id="KW-1185">Reference proteome</keyword>
<feature type="transmembrane region" description="Helical" evidence="6">
    <location>
        <begin position="57"/>
        <end position="78"/>
    </location>
</feature>
<evidence type="ECO:0000256" key="4">
    <source>
        <dbReference type="ARBA" id="ARBA00022989"/>
    </source>
</evidence>
<evidence type="ECO:0000256" key="2">
    <source>
        <dbReference type="ARBA" id="ARBA00022692"/>
    </source>
</evidence>
<feature type="compositionally biased region" description="Polar residues" evidence="7">
    <location>
        <begin position="15"/>
        <end position="24"/>
    </location>
</feature>
<keyword evidence="3 6" id="KW-0187">Copper transport</keyword>
<evidence type="ECO:0000256" key="3">
    <source>
        <dbReference type="ARBA" id="ARBA00022796"/>
    </source>
</evidence>
<gene>
    <name evidence="8" type="ORF">H6P81_006124</name>
</gene>
<comment type="caution">
    <text evidence="8">The sequence shown here is derived from an EMBL/GenBank/DDBJ whole genome shotgun (WGS) entry which is preliminary data.</text>
</comment>
<accession>A0AAV7EYL4</accession>
<dbReference type="GO" id="GO:0005375">
    <property type="term" value="F:copper ion transmembrane transporter activity"/>
    <property type="evidence" value="ECO:0007669"/>
    <property type="project" value="UniProtKB-UniRule"/>
</dbReference>
<organism evidence="8 9">
    <name type="scientific">Aristolochia fimbriata</name>
    <name type="common">White veined hardy Dutchman's pipe vine</name>
    <dbReference type="NCBI Taxonomy" id="158543"/>
    <lineage>
        <taxon>Eukaryota</taxon>
        <taxon>Viridiplantae</taxon>
        <taxon>Streptophyta</taxon>
        <taxon>Embryophyta</taxon>
        <taxon>Tracheophyta</taxon>
        <taxon>Spermatophyta</taxon>
        <taxon>Magnoliopsida</taxon>
        <taxon>Magnoliidae</taxon>
        <taxon>Piperales</taxon>
        <taxon>Aristolochiaceae</taxon>
        <taxon>Aristolochia</taxon>
    </lineage>
</organism>
<comment type="subcellular location">
    <subcellularLocation>
        <location evidence="6">Membrane</location>
        <topology evidence="6">Multi-pass membrane protein</topology>
    </subcellularLocation>
</comment>
<keyword evidence="6" id="KW-0813">Transport</keyword>
<keyword evidence="2 6" id="KW-0812">Transmembrane</keyword>
<dbReference type="EMBL" id="JAINDJ010000003">
    <property type="protein sequence ID" value="KAG9453220.1"/>
    <property type="molecule type" value="Genomic_DNA"/>
</dbReference>
<keyword evidence="4 6" id="KW-1133">Transmembrane helix</keyword>
<dbReference type="AlphaFoldDB" id="A0AAV7EYL4"/>
<dbReference type="PANTHER" id="PTHR12483:SF24">
    <property type="entry name" value="COPPER TRANSPORTER 2-RELATED"/>
    <property type="match status" value="1"/>
</dbReference>
<keyword evidence="6" id="KW-0406">Ion transport</keyword>
<name>A0AAV7EYL4_ARIFI</name>
<evidence type="ECO:0000256" key="5">
    <source>
        <dbReference type="ARBA" id="ARBA00023136"/>
    </source>
</evidence>
<reference evidence="8 9" key="1">
    <citation type="submission" date="2021-07" db="EMBL/GenBank/DDBJ databases">
        <title>The Aristolochia fimbriata genome: insights into angiosperm evolution, floral development and chemical biosynthesis.</title>
        <authorList>
            <person name="Jiao Y."/>
        </authorList>
    </citation>
    <scope>NUCLEOTIDE SEQUENCE [LARGE SCALE GENOMIC DNA]</scope>
    <source>
        <strain evidence="8">IBCAS-2021</strain>
        <tissue evidence="8">Leaf</tissue>
    </source>
</reference>
<dbReference type="Proteomes" id="UP000825729">
    <property type="component" value="Unassembled WGS sequence"/>
</dbReference>
<dbReference type="GO" id="GO:0005886">
    <property type="term" value="C:plasma membrane"/>
    <property type="evidence" value="ECO:0007669"/>
    <property type="project" value="TreeGrafter"/>
</dbReference>
<evidence type="ECO:0000256" key="1">
    <source>
        <dbReference type="ARBA" id="ARBA00006921"/>
    </source>
</evidence>
<sequence>MDGGMEGMHSHGSHNAMSPSPSAGNASHRMMMMMHMTFFWGKDTEILFSGWPGRDRIGMYLIALLFVFLLSLIVEWLSYSRFIKPGTPNVAAGLAQTALHMIRCALAYMVMLAIMSFNAGVFIVAVLGHTVGFMIFGSRLFKRPSHSGDTDLPPIKC</sequence>
<keyword evidence="6" id="KW-0186">Copper</keyword>
<evidence type="ECO:0000313" key="8">
    <source>
        <dbReference type="EMBL" id="KAG9453220.1"/>
    </source>
</evidence>
<feature type="region of interest" description="Disordered" evidence="7">
    <location>
        <begin position="1"/>
        <end position="24"/>
    </location>
</feature>
<dbReference type="Pfam" id="PF04145">
    <property type="entry name" value="Ctr"/>
    <property type="match status" value="1"/>
</dbReference>
<comment type="similarity">
    <text evidence="1 6">Belongs to the copper transporter (Ctr) (TC 1.A.56) family. SLC31A subfamily.</text>
</comment>
<keyword evidence="5 6" id="KW-0472">Membrane</keyword>
<evidence type="ECO:0000313" key="9">
    <source>
        <dbReference type="Proteomes" id="UP000825729"/>
    </source>
</evidence>
<evidence type="ECO:0000256" key="7">
    <source>
        <dbReference type="SAM" id="MobiDB-lite"/>
    </source>
</evidence>